<evidence type="ECO:0000313" key="1">
    <source>
        <dbReference type="EMBL" id="KAI8529991.1"/>
    </source>
</evidence>
<comment type="caution">
    <text evidence="1">The sequence shown here is derived from an EMBL/GenBank/DDBJ whole genome shotgun (WGS) entry which is preliminary data.</text>
</comment>
<proteinExistence type="predicted"/>
<organism evidence="1 2">
    <name type="scientific">Rhododendron molle</name>
    <name type="common">Chinese azalea</name>
    <name type="synonym">Azalea mollis</name>
    <dbReference type="NCBI Taxonomy" id="49168"/>
    <lineage>
        <taxon>Eukaryota</taxon>
        <taxon>Viridiplantae</taxon>
        <taxon>Streptophyta</taxon>
        <taxon>Embryophyta</taxon>
        <taxon>Tracheophyta</taxon>
        <taxon>Spermatophyta</taxon>
        <taxon>Magnoliopsida</taxon>
        <taxon>eudicotyledons</taxon>
        <taxon>Gunneridae</taxon>
        <taxon>Pentapetalae</taxon>
        <taxon>asterids</taxon>
        <taxon>Ericales</taxon>
        <taxon>Ericaceae</taxon>
        <taxon>Ericoideae</taxon>
        <taxon>Rhodoreae</taxon>
        <taxon>Rhododendron</taxon>
    </lineage>
</organism>
<evidence type="ECO:0000313" key="2">
    <source>
        <dbReference type="Proteomes" id="UP001062846"/>
    </source>
</evidence>
<dbReference type="EMBL" id="CM046398">
    <property type="protein sequence ID" value="KAI8529991.1"/>
    <property type="molecule type" value="Genomic_DNA"/>
</dbReference>
<name>A0ACC0LMP6_RHOML</name>
<sequence length="99" mass="10996">MSSTPLFLRALLYSVFKLCSAASSSFKAPPLLRALLCEEMALFSDRSIDDQVLSISYEGAAPATQVDLWIHDPTIRALALDWCLSSDSHHLSQWYTESS</sequence>
<reference evidence="1" key="1">
    <citation type="submission" date="2022-02" db="EMBL/GenBank/DDBJ databases">
        <title>Plant Genome Project.</title>
        <authorList>
            <person name="Zhang R.-G."/>
        </authorList>
    </citation>
    <scope>NUCLEOTIDE SEQUENCE</scope>
    <source>
        <strain evidence="1">AT1</strain>
    </source>
</reference>
<dbReference type="Proteomes" id="UP001062846">
    <property type="component" value="Chromosome 11"/>
</dbReference>
<keyword evidence="2" id="KW-1185">Reference proteome</keyword>
<gene>
    <name evidence="1" type="ORF">RHMOL_Rhmol11G0019200</name>
</gene>
<protein>
    <submittedName>
        <fullName evidence="1">Uncharacterized protein</fullName>
    </submittedName>
</protein>
<accession>A0ACC0LMP6</accession>